<protein>
    <submittedName>
        <fullName evidence="3">DUF1345 domain-containing protein</fullName>
    </submittedName>
</protein>
<organism evidence="3 4">
    <name type="scientific">Plantactinospora siamensis</name>
    <dbReference type="NCBI Taxonomy" id="555372"/>
    <lineage>
        <taxon>Bacteria</taxon>
        <taxon>Bacillati</taxon>
        <taxon>Actinomycetota</taxon>
        <taxon>Actinomycetes</taxon>
        <taxon>Micromonosporales</taxon>
        <taxon>Micromonosporaceae</taxon>
        <taxon>Plantactinospora</taxon>
    </lineage>
</organism>
<dbReference type="RefSeq" id="WP_377336887.1">
    <property type="nucleotide sequence ID" value="NZ_JBHLUE010000004.1"/>
</dbReference>
<dbReference type="EMBL" id="JBHLUE010000004">
    <property type="protein sequence ID" value="MFC0563946.1"/>
    <property type="molecule type" value="Genomic_DNA"/>
</dbReference>
<feature type="transmembrane region" description="Helical" evidence="2">
    <location>
        <begin position="212"/>
        <end position="233"/>
    </location>
</feature>
<sequence>MSPVPSPDEPAAAEHPHRVPAWRRPHPGEHRWPVALVILVAVALQLVTPQRLAFEPRWVLPAVELVLLAGLLLSNPFRINRESGRLRTAELALVGVASLAVAWSAGRLVLLLVHGQGAERPASVLISGAAIWLTNVIVFALWYWELDRGGPAARANSRQPYPDLLFPQMTTSPDLVPAGWRPVFADYLYVAFTNSTAFSPTDTMPLSRLAKLAMMLQSAISFLVVALVVARAVNALT</sequence>
<proteinExistence type="predicted"/>
<accession>A0ABV6NTD4</accession>
<keyword evidence="2" id="KW-1133">Transmembrane helix</keyword>
<evidence type="ECO:0000256" key="2">
    <source>
        <dbReference type="SAM" id="Phobius"/>
    </source>
</evidence>
<dbReference type="Pfam" id="PF07077">
    <property type="entry name" value="DUF1345"/>
    <property type="match status" value="1"/>
</dbReference>
<evidence type="ECO:0000256" key="1">
    <source>
        <dbReference type="SAM" id="MobiDB-lite"/>
    </source>
</evidence>
<feature type="transmembrane region" description="Helical" evidence="2">
    <location>
        <begin position="58"/>
        <end position="79"/>
    </location>
</feature>
<evidence type="ECO:0000313" key="4">
    <source>
        <dbReference type="Proteomes" id="UP001589894"/>
    </source>
</evidence>
<reference evidence="3 4" key="1">
    <citation type="submission" date="2024-09" db="EMBL/GenBank/DDBJ databases">
        <authorList>
            <person name="Sun Q."/>
            <person name="Mori K."/>
        </authorList>
    </citation>
    <scope>NUCLEOTIDE SEQUENCE [LARGE SCALE GENOMIC DNA]</scope>
    <source>
        <strain evidence="3 4">TBRC 2205</strain>
    </source>
</reference>
<name>A0ABV6NTD4_9ACTN</name>
<keyword evidence="2" id="KW-0472">Membrane</keyword>
<feature type="region of interest" description="Disordered" evidence="1">
    <location>
        <begin position="1"/>
        <end position="24"/>
    </location>
</feature>
<keyword evidence="2" id="KW-0812">Transmembrane</keyword>
<comment type="caution">
    <text evidence="3">The sequence shown here is derived from an EMBL/GenBank/DDBJ whole genome shotgun (WGS) entry which is preliminary data.</text>
</comment>
<keyword evidence="4" id="KW-1185">Reference proteome</keyword>
<gene>
    <name evidence="3" type="ORF">ACFFHU_07165</name>
</gene>
<evidence type="ECO:0000313" key="3">
    <source>
        <dbReference type="EMBL" id="MFC0563946.1"/>
    </source>
</evidence>
<feature type="transmembrane region" description="Helical" evidence="2">
    <location>
        <begin position="125"/>
        <end position="144"/>
    </location>
</feature>
<feature type="transmembrane region" description="Helical" evidence="2">
    <location>
        <begin position="91"/>
        <end position="113"/>
    </location>
</feature>
<dbReference type="Proteomes" id="UP001589894">
    <property type="component" value="Unassembled WGS sequence"/>
</dbReference>
<dbReference type="InterPro" id="IPR009781">
    <property type="entry name" value="DUF1345"/>
</dbReference>